<dbReference type="WBParaSite" id="MBELARI_LOCUS16535">
    <property type="protein sequence ID" value="MBELARI_LOCUS16535"/>
    <property type="gene ID" value="MBELARI_LOCUS16535"/>
</dbReference>
<name>A0AAF3ERA3_9BILA</name>
<dbReference type="Proteomes" id="UP000887575">
    <property type="component" value="Unassembled WGS sequence"/>
</dbReference>
<dbReference type="AlphaFoldDB" id="A0AAF3ERA3"/>
<sequence length="435" mass="50541">MIIGYVDFGFQTLKVNLSSPESRIQINDVFHQISSSSKAIGETTNTIIELKKGKKDNVLGIGLKFLKAIKGAATIFGAIFDLFDIFGTDSVGTMLQKLEETMVKEFDKLKHFIARKFDAIEYRVDFHNYRDNVQYPIDNGMSKLRRLFEHRQPNNMKEFKTWCQNVSPIDLAKRLLDQISGHTSILDSYKRLIDFDEDRYQHFENWILNHVQSLKVLMGNCEGVQPVSKNGEILSEFETVIQSLDTQLLKENRELVWPRAIKKRARAGIDAGGTNEQMATTIHKDLKSKYQDNFLVAIYDVTKTDDHALIGRHESSHKRIWLQKQELRGFSGFEPPNVEIDWENLEGFFDRRNKLSNKNKEVWETYMIYLEKLPGGVRYEKKDIELDTKIFYDFSMYAQDAARKVYNHLKSVHSAEFFSGEPPMILAVSKWKNLR</sequence>
<organism evidence="1 2">
    <name type="scientific">Mesorhabditis belari</name>
    <dbReference type="NCBI Taxonomy" id="2138241"/>
    <lineage>
        <taxon>Eukaryota</taxon>
        <taxon>Metazoa</taxon>
        <taxon>Ecdysozoa</taxon>
        <taxon>Nematoda</taxon>
        <taxon>Chromadorea</taxon>
        <taxon>Rhabditida</taxon>
        <taxon>Rhabditina</taxon>
        <taxon>Rhabditomorpha</taxon>
        <taxon>Rhabditoidea</taxon>
        <taxon>Rhabditidae</taxon>
        <taxon>Mesorhabditinae</taxon>
        <taxon>Mesorhabditis</taxon>
    </lineage>
</organism>
<protein>
    <submittedName>
        <fullName evidence="2">Uncharacterized protein</fullName>
    </submittedName>
</protein>
<accession>A0AAF3ERA3</accession>
<reference evidence="2" key="1">
    <citation type="submission" date="2024-02" db="UniProtKB">
        <authorList>
            <consortium name="WormBaseParasite"/>
        </authorList>
    </citation>
    <scope>IDENTIFICATION</scope>
</reference>
<proteinExistence type="predicted"/>
<evidence type="ECO:0000313" key="2">
    <source>
        <dbReference type="WBParaSite" id="MBELARI_LOCUS16535"/>
    </source>
</evidence>
<evidence type="ECO:0000313" key="1">
    <source>
        <dbReference type="Proteomes" id="UP000887575"/>
    </source>
</evidence>
<keyword evidence="1" id="KW-1185">Reference proteome</keyword>